<evidence type="ECO:0000313" key="2">
    <source>
        <dbReference type="Proteomes" id="UP001595843"/>
    </source>
</evidence>
<evidence type="ECO:0000313" key="1">
    <source>
        <dbReference type="EMBL" id="MFC4077519.1"/>
    </source>
</evidence>
<gene>
    <name evidence="1" type="ORF">ACFOUO_11975</name>
</gene>
<reference evidence="2" key="1">
    <citation type="journal article" date="2019" name="Int. J. Syst. Evol. Microbiol.">
        <title>The Global Catalogue of Microorganisms (GCM) 10K type strain sequencing project: providing services to taxonomists for standard genome sequencing and annotation.</title>
        <authorList>
            <consortium name="The Broad Institute Genomics Platform"/>
            <consortium name="The Broad Institute Genome Sequencing Center for Infectious Disease"/>
            <person name="Wu L."/>
            <person name="Ma J."/>
        </authorList>
    </citation>
    <scope>NUCLEOTIDE SEQUENCE [LARGE SCALE GENOMIC DNA]</scope>
    <source>
        <strain evidence="2">IBRC-M 10813</strain>
    </source>
</reference>
<sequence>MDQELQVFLELDLREDNLANGLSQASQQIRDAYKADSVIVQQVIPHTEKRYTVIAMAYGAQEQPGE</sequence>
<proteinExistence type="predicted"/>
<protein>
    <submittedName>
        <fullName evidence="1">Uncharacterized protein</fullName>
    </submittedName>
</protein>
<keyword evidence="2" id="KW-1185">Reference proteome</keyword>
<dbReference type="RefSeq" id="WP_380705330.1">
    <property type="nucleotide sequence ID" value="NZ_JBHSAP010000015.1"/>
</dbReference>
<dbReference type="Proteomes" id="UP001595843">
    <property type="component" value="Unassembled WGS sequence"/>
</dbReference>
<organism evidence="1 2">
    <name type="scientific">Salinithrix halophila</name>
    <dbReference type="NCBI Taxonomy" id="1485204"/>
    <lineage>
        <taxon>Bacteria</taxon>
        <taxon>Bacillati</taxon>
        <taxon>Bacillota</taxon>
        <taxon>Bacilli</taxon>
        <taxon>Bacillales</taxon>
        <taxon>Thermoactinomycetaceae</taxon>
        <taxon>Salinithrix</taxon>
    </lineage>
</organism>
<accession>A0ABV8JNG0</accession>
<name>A0ABV8JNG0_9BACL</name>
<dbReference type="EMBL" id="JBHSAP010000015">
    <property type="protein sequence ID" value="MFC4077519.1"/>
    <property type="molecule type" value="Genomic_DNA"/>
</dbReference>
<comment type="caution">
    <text evidence="1">The sequence shown here is derived from an EMBL/GenBank/DDBJ whole genome shotgun (WGS) entry which is preliminary data.</text>
</comment>